<sequence>MNYFFGVNLGSGLTGIEKAQFNRLNLFNVGGMSAKCVYMKYNNQLHHNAISFSQRNKCFTMYDYFQLAVDKIEENDKFFDWLEYWQDTCHYRSEISAVNSRDVRIFNDAGVLLMYAHFLDDAHMRLDYINYFDATHVKIRREFYDSRGFLSRVSYLVKHEATHTEAYLDPQGVTRLIKQFDITKPVRELRTIILKDYHDRDYVFHSEQELQVFFFKELYVSGDVYFCDRNAQLAPTMSKVAGIPICAVFHSTHVKVGENVLTGRLKSNYLFVLENPEYFTRIIVSTNKQKKDLIERFPNLPPVEAIPVGVAKRHTPQFGKRRPNRIISVARYSPEKQLLHQLEIINRLKDEFPNIELHLFGFGHKVGNQMAEFIKKNQLEKHVFMRGFLADLSKEFEQASLALMTSLEEGFSLATLEAESYGVPVIGYRISYGPDEIIENGVNGYLVAPNEIDSLYDNVRKYLLNPEMQKKLMIGAYDSVGRYTSQPVIAKWQQLVDQIVKSL</sequence>
<dbReference type="PANTHER" id="PTHR12526">
    <property type="entry name" value="GLYCOSYLTRANSFERASE"/>
    <property type="match status" value="1"/>
</dbReference>
<dbReference type="Proteomes" id="UP000785759">
    <property type="component" value="Unassembled WGS sequence"/>
</dbReference>
<dbReference type="PANTHER" id="PTHR12526:SF629">
    <property type="entry name" value="TEICHURONIC ACID BIOSYNTHESIS GLYCOSYLTRANSFERASE TUAH-RELATED"/>
    <property type="match status" value="1"/>
</dbReference>
<dbReference type="Gene3D" id="3.40.50.2000">
    <property type="entry name" value="Glycogen Phosphorylase B"/>
    <property type="match status" value="2"/>
</dbReference>
<gene>
    <name evidence="4" type="ORF">DIS17_04700</name>
</gene>
<evidence type="ECO:0000313" key="4">
    <source>
        <dbReference type="EMBL" id="TOZ04657.1"/>
    </source>
</evidence>
<organism evidence="4 5">
    <name type="scientific">Levilactobacillus brevis</name>
    <name type="common">Lactobacillus brevis</name>
    <dbReference type="NCBI Taxonomy" id="1580"/>
    <lineage>
        <taxon>Bacteria</taxon>
        <taxon>Bacillati</taxon>
        <taxon>Bacillota</taxon>
        <taxon>Bacilli</taxon>
        <taxon>Lactobacillales</taxon>
        <taxon>Lactobacillaceae</taxon>
        <taxon>Levilactobacillus</taxon>
    </lineage>
</organism>
<dbReference type="GO" id="GO:0016757">
    <property type="term" value="F:glycosyltransferase activity"/>
    <property type="evidence" value="ECO:0007669"/>
    <property type="project" value="UniProtKB-KW"/>
</dbReference>
<name>A0AAJ5FKN9_LEVBR</name>
<proteinExistence type="predicted"/>
<feature type="domain" description="Glycosyl transferase family 1" evidence="3">
    <location>
        <begin position="321"/>
        <end position="472"/>
    </location>
</feature>
<keyword evidence="2" id="KW-0808">Transferase</keyword>
<reference evidence="4" key="1">
    <citation type="submission" date="2018-05" db="EMBL/GenBank/DDBJ databases">
        <title>Genome Comparison of Lactic Acid Bacteria Isolated from non-Wheat Sourdough.</title>
        <authorList>
            <person name="Rice T."/>
            <person name="Axel C."/>
            <person name="Lynch K.M."/>
            <person name="Benz C."/>
            <person name="Arendt E.K."/>
            <person name="Coffey A."/>
        </authorList>
    </citation>
    <scope>NUCLEOTIDE SEQUENCE</scope>
    <source>
        <strain evidence="4">TR055</strain>
    </source>
</reference>
<dbReference type="EMBL" id="QFDK01000004">
    <property type="protein sequence ID" value="TOZ04657.1"/>
    <property type="molecule type" value="Genomic_DNA"/>
</dbReference>
<keyword evidence="1" id="KW-0328">Glycosyltransferase</keyword>
<comment type="caution">
    <text evidence="4">The sequence shown here is derived from an EMBL/GenBank/DDBJ whole genome shotgun (WGS) entry which is preliminary data.</text>
</comment>
<evidence type="ECO:0000256" key="2">
    <source>
        <dbReference type="ARBA" id="ARBA00022679"/>
    </source>
</evidence>
<dbReference type="AlphaFoldDB" id="A0AAJ5FKN9"/>
<evidence type="ECO:0000256" key="1">
    <source>
        <dbReference type="ARBA" id="ARBA00022676"/>
    </source>
</evidence>
<dbReference type="RefSeq" id="WP_087717252.1">
    <property type="nucleotide sequence ID" value="NZ_BEWS01000020.1"/>
</dbReference>
<protein>
    <submittedName>
        <fullName evidence="4">Poly(Glycerol-phosphate) alpha-glucosyltransferase</fullName>
    </submittedName>
</protein>
<dbReference type="InterPro" id="IPR001296">
    <property type="entry name" value="Glyco_trans_1"/>
</dbReference>
<evidence type="ECO:0000259" key="3">
    <source>
        <dbReference type="Pfam" id="PF00534"/>
    </source>
</evidence>
<dbReference type="Pfam" id="PF00534">
    <property type="entry name" value="Glycos_transf_1"/>
    <property type="match status" value="1"/>
</dbReference>
<dbReference type="SUPFAM" id="SSF53756">
    <property type="entry name" value="UDP-Glycosyltransferase/glycogen phosphorylase"/>
    <property type="match status" value="1"/>
</dbReference>
<accession>A0AAJ5FKN9</accession>
<evidence type="ECO:0000313" key="5">
    <source>
        <dbReference type="Proteomes" id="UP000785759"/>
    </source>
</evidence>